<comment type="caution">
    <text evidence="1">The sequence shown here is derived from an EMBL/GenBank/DDBJ whole genome shotgun (WGS) entry which is preliminary data.</text>
</comment>
<gene>
    <name evidence="1" type="ORF">Tco_0955389</name>
</gene>
<sequence>MSWFSRCSWCGGPFNGGNCRRCTNVSFGDEFVRNPDPISNDETPDFSYPPSQPQTSSFDQFHCFGCGDPLEDGVRCQQCTCKWCGYNLSEGFCLFCASRDGNSSIDVPNPNSFNDFPNVFTHPPQPQYETYSCELCGNDSHYGYDCPPRFPLVYEQEPCYNQNFGDNYYPQNSPSFSQQYLNCEKYGGPHEDYQCQPWHQNYSELNPCYDSNSYSFDQPPQYSIDHQPQIIQEDHQWISDKLIKSHNELFESVRSMFEEFRQREQAANLSTHTPEPSRRFNFIYYDDDDDKESTIPLNKITS</sequence>
<dbReference type="EMBL" id="BQNB010016004">
    <property type="protein sequence ID" value="GJT46674.1"/>
    <property type="molecule type" value="Genomic_DNA"/>
</dbReference>
<name>A0ABQ5E763_9ASTR</name>
<keyword evidence="2" id="KW-1185">Reference proteome</keyword>
<accession>A0ABQ5E763</accession>
<reference evidence="1" key="1">
    <citation type="journal article" date="2022" name="Int. J. Mol. Sci.">
        <title>Draft Genome of Tanacetum Coccineum: Genomic Comparison of Closely Related Tanacetum-Family Plants.</title>
        <authorList>
            <person name="Yamashiro T."/>
            <person name="Shiraishi A."/>
            <person name="Nakayama K."/>
            <person name="Satake H."/>
        </authorList>
    </citation>
    <scope>NUCLEOTIDE SEQUENCE</scope>
</reference>
<proteinExistence type="predicted"/>
<evidence type="ECO:0000313" key="1">
    <source>
        <dbReference type="EMBL" id="GJT46674.1"/>
    </source>
</evidence>
<reference evidence="1" key="2">
    <citation type="submission" date="2022-01" db="EMBL/GenBank/DDBJ databases">
        <authorList>
            <person name="Yamashiro T."/>
            <person name="Shiraishi A."/>
            <person name="Satake H."/>
            <person name="Nakayama K."/>
        </authorList>
    </citation>
    <scope>NUCLEOTIDE SEQUENCE</scope>
</reference>
<evidence type="ECO:0008006" key="3">
    <source>
        <dbReference type="Google" id="ProtNLM"/>
    </source>
</evidence>
<protein>
    <recommendedName>
        <fullName evidence="3">RanBP2-type domain-containing protein</fullName>
    </recommendedName>
</protein>
<organism evidence="1 2">
    <name type="scientific">Tanacetum coccineum</name>
    <dbReference type="NCBI Taxonomy" id="301880"/>
    <lineage>
        <taxon>Eukaryota</taxon>
        <taxon>Viridiplantae</taxon>
        <taxon>Streptophyta</taxon>
        <taxon>Embryophyta</taxon>
        <taxon>Tracheophyta</taxon>
        <taxon>Spermatophyta</taxon>
        <taxon>Magnoliopsida</taxon>
        <taxon>eudicotyledons</taxon>
        <taxon>Gunneridae</taxon>
        <taxon>Pentapetalae</taxon>
        <taxon>asterids</taxon>
        <taxon>campanulids</taxon>
        <taxon>Asterales</taxon>
        <taxon>Asteraceae</taxon>
        <taxon>Asteroideae</taxon>
        <taxon>Anthemideae</taxon>
        <taxon>Anthemidinae</taxon>
        <taxon>Tanacetum</taxon>
    </lineage>
</organism>
<evidence type="ECO:0000313" key="2">
    <source>
        <dbReference type="Proteomes" id="UP001151760"/>
    </source>
</evidence>
<dbReference type="Proteomes" id="UP001151760">
    <property type="component" value="Unassembled WGS sequence"/>
</dbReference>